<reference evidence="2" key="2">
    <citation type="submission" date="2019-11" db="EMBL/GenBank/DDBJ databases">
        <title>Whole genome comparisons of Staphylococcus agnetis isolates from cattle and chickens.</title>
        <authorList>
            <person name="Rhoads D."/>
            <person name="Shwani A."/>
            <person name="Adkins P."/>
            <person name="Calcutt M."/>
            <person name="Middleton J."/>
        </authorList>
    </citation>
    <scope>NUCLEOTIDE SEQUENCE</scope>
    <source>
        <strain evidence="2">1387</strain>
    </source>
</reference>
<dbReference type="EMBL" id="NEFX01000018">
    <property type="protein sequence ID" value="OTW30578.1"/>
    <property type="molecule type" value="Genomic_DNA"/>
</dbReference>
<dbReference type="RefSeq" id="WP_060551380.1">
    <property type="nucleotide sequence ID" value="NZ_CP009623.1"/>
</dbReference>
<evidence type="ECO:0000313" key="2">
    <source>
        <dbReference type="EMBL" id="NJI02295.1"/>
    </source>
</evidence>
<protein>
    <submittedName>
        <fullName evidence="2">Uncharacterized protein</fullName>
    </submittedName>
</protein>
<name>A0A2T4MJT7_9STAP</name>
<dbReference type="EMBL" id="WMFL01000069">
    <property type="protein sequence ID" value="NJI02295.1"/>
    <property type="molecule type" value="Genomic_DNA"/>
</dbReference>
<organism evidence="2 5">
    <name type="scientific">Staphylococcus agnetis</name>
    <dbReference type="NCBI Taxonomy" id="985762"/>
    <lineage>
        <taxon>Bacteria</taxon>
        <taxon>Bacillati</taxon>
        <taxon>Bacillota</taxon>
        <taxon>Bacilli</taxon>
        <taxon>Bacillales</taxon>
        <taxon>Staphylococcaceae</taxon>
        <taxon>Staphylococcus</taxon>
    </lineage>
</organism>
<accession>A0A2T4MJT7</accession>
<reference evidence="3 4" key="1">
    <citation type="submission" date="2017-04" db="EMBL/GenBank/DDBJ databases">
        <title>Staphylococcus agnetis, a potential pathogen in the broiler production.</title>
        <authorList>
            <person name="Poulsen L."/>
        </authorList>
    </citation>
    <scope>NUCLEOTIDE SEQUENCE [LARGE SCALE GENOMIC DNA]</scope>
    <source>
        <strain evidence="3 4">723_310714_2_2_spleen</strain>
    </source>
</reference>
<proteinExistence type="predicted"/>
<keyword evidence="1" id="KW-1133">Transmembrane helix</keyword>
<feature type="transmembrane region" description="Helical" evidence="1">
    <location>
        <begin position="32"/>
        <end position="55"/>
    </location>
</feature>
<keyword evidence="4" id="KW-1185">Reference proteome</keyword>
<dbReference type="Proteomes" id="UP000646308">
    <property type="component" value="Unassembled WGS sequence"/>
</dbReference>
<dbReference type="GeneID" id="57691980"/>
<evidence type="ECO:0000256" key="1">
    <source>
        <dbReference type="SAM" id="Phobius"/>
    </source>
</evidence>
<keyword evidence="1" id="KW-0812">Transmembrane</keyword>
<dbReference type="Proteomes" id="UP000195208">
    <property type="component" value="Unassembled WGS sequence"/>
</dbReference>
<feature type="transmembrane region" description="Helical" evidence="1">
    <location>
        <begin position="67"/>
        <end position="94"/>
    </location>
</feature>
<comment type="caution">
    <text evidence="2">The sequence shown here is derived from an EMBL/GenBank/DDBJ whole genome shotgun (WGS) entry which is preliminary data.</text>
</comment>
<feature type="transmembrane region" description="Helical" evidence="1">
    <location>
        <begin position="7"/>
        <end position="26"/>
    </location>
</feature>
<keyword evidence="1" id="KW-0472">Membrane</keyword>
<dbReference type="KEGG" id="sagq:EP23_05195"/>
<evidence type="ECO:0000313" key="5">
    <source>
        <dbReference type="Proteomes" id="UP000646308"/>
    </source>
</evidence>
<sequence>MKKVVIIFYIIYLFSILFITLNPYYIQNHKGADIVIVIHMLSFVLLFISMTIGIFDKVRREEWLLSVKLSLVMMFIVTPLLMILYFIVIPAIMIGLS</sequence>
<evidence type="ECO:0000313" key="4">
    <source>
        <dbReference type="Proteomes" id="UP000195208"/>
    </source>
</evidence>
<evidence type="ECO:0000313" key="3">
    <source>
        <dbReference type="EMBL" id="OTW30578.1"/>
    </source>
</evidence>
<dbReference type="AlphaFoldDB" id="A0A2T4MJT7"/>
<gene>
    <name evidence="3" type="ORF">B9M88_09945</name>
    <name evidence="2" type="ORF">GLV84_05445</name>
</gene>